<dbReference type="SMART" id="SM01005">
    <property type="entry name" value="Ala_racemase_C"/>
    <property type="match status" value="1"/>
</dbReference>
<dbReference type="GO" id="GO:0030170">
    <property type="term" value="F:pyridoxal phosphate binding"/>
    <property type="evidence" value="ECO:0007669"/>
    <property type="project" value="UniProtKB-UniRule"/>
</dbReference>
<sequence>MTTIVPAAGSTAPIPAGPARVDIDLPAIAHNTEILAAKAPDAEVMAVVKADGYGHGAPAVARTALEAGATSLGVTTLAEAVALRQVGISAPILAWLYSAGDDVSGVIGAGIDIAVPSPEHLDAVVAGARKSGMRARVTPKLDTGLGRSGIMPLHWERTFDRLVAAEREGIIEVTGLMAHFANADAPGDPVIDSQVTALHEAVEQARSMGLECPRNHHSNSAGTLTRGSDGFEIVRPGIALYGLSPIEGEDFGLRPAMTFSAEVLMVKDVNEGQGISYGHSWIAPRDTVVALVAAGYADGVWRLLSNNFDVQLRGGRYAQVGRVCMDQFVVELGPRTASGAVPGGIRAGDRAVMFGDPARGAPHAGDWADKLGTIHYEVVCAARGRAARYVHTTSLQGEE</sequence>
<dbReference type="Gene3D" id="3.20.20.10">
    <property type="entry name" value="Alanine racemase"/>
    <property type="match status" value="1"/>
</dbReference>
<dbReference type="PANTHER" id="PTHR30511:SF0">
    <property type="entry name" value="ALANINE RACEMASE, CATABOLIC-RELATED"/>
    <property type="match status" value="1"/>
</dbReference>
<dbReference type="AlphaFoldDB" id="A0A173LJ88"/>
<dbReference type="FunFam" id="3.20.20.10:FF:000002">
    <property type="entry name" value="Alanine racemase"/>
    <property type="match status" value="1"/>
</dbReference>
<evidence type="ECO:0000313" key="8">
    <source>
        <dbReference type="EMBL" id="ANI91694.1"/>
    </source>
</evidence>
<dbReference type="InterPro" id="IPR001608">
    <property type="entry name" value="Ala_racemase_N"/>
</dbReference>
<dbReference type="GO" id="GO:0008784">
    <property type="term" value="F:alanine racemase activity"/>
    <property type="evidence" value="ECO:0007669"/>
    <property type="project" value="UniProtKB-UniRule"/>
</dbReference>
<evidence type="ECO:0000259" key="7">
    <source>
        <dbReference type="SMART" id="SM01005"/>
    </source>
</evidence>
<evidence type="ECO:0000256" key="5">
    <source>
        <dbReference type="PIRSR" id="PIRSR600821-50"/>
    </source>
</evidence>
<feature type="modified residue" description="N6-(pyridoxal phosphate)lysine" evidence="4 5">
    <location>
        <position position="49"/>
    </location>
</feature>
<name>A0A173LJ88_9ACTN</name>
<feature type="binding site" evidence="4 6">
    <location>
        <position position="325"/>
    </location>
    <ligand>
        <name>substrate</name>
    </ligand>
</feature>
<dbReference type="InterPro" id="IPR029066">
    <property type="entry name" value="PLP-binding_barrel"/>
</dbReference>
<dbReference type="CDD" id="cd00430">
    <property type="entry name" value="PLPDE_III_AR"/>
    <property type="match status" value="1"/>
</dbReference>
<dbReference type="HAMAP" id="MF_01201">
    <property type="entry name" value="Ala_racemase"/>
    <property type="match status" value="1"/>
</dbReference>
<protein>
    <recommendedName>
        <fullName evidence="4">Alanine racemase</fullName>
        <ecNumber evidence="4">5.1.1.1</ecNumber>
    </recommendedName>
</protein>
<dbReference type="Proteomes" id="UP000186104">
    <property type="component" value="Chromosome"/>
</dbReference>
<comment type="catalytic activity">
    <reaction evidence="4">
        <text>L-alanine = D-alanine</text>
        <dbReference type="Rhea" id="RHEA:20249"/>
        <dbReference type="ChEBI" id="CHEBI:57416"/>
        <dbReference type="ChEBI" id="CHEBI:57972"/>
        <dbReference type="EC" id="5.1.1.1"/>
    </reaction>
</comment>
<gene>
    <name evidence="8" type="ORF">BJL86_0901</name>
</gene>
<dbReference type="KEGG" id="dtm:BJL86_0901"/>
<evidence type="ECO:0000256" key="1">
    <source>
        <dbReference type="ARBA" id="ARBA00001933"/>
    </source>
</evidence>
<evidence type="ECO:0000313" key="9">
    <source>
        <dbReference type="Proteomes" id="UP000186104"/>
    </source>
</evidence>
<dbReference type="SUPFAM" id="SSF50621">
    <property type="entry name" value="Alanine racemase C-terminal domain-like"/>
    <property type="match status" value="1"/>
</dbReference>
<dbReference type="PROSITE" id="PS00395">
    <property type="entry name" value="ALANINE_RACEMASE"/>
    <property type="match status" value="1"/>
</dbReference>
<comment type="function">
    <text evidence="4">Catalyzes the interconversion of L-alanine and D-alanine. May also act on other amino acids.</text>
</comment>
<dbReference type="Pfam" id="PF01168">
    <property type="entry name" value="Ala_racemase_N"/>
    <property type="match status" value="1"/>
</dbReference>
<feature type="active site" description="Proton acceptor; specific for D-alanine" evidence="4">
    <location>
        <position position="49"/>
    </location>
</feature>
<keyword evidence="3 4" id="KW-0413">Isomerase</keyword>
<dbReference type="NCBIfam" id="TIGR00492">
    <property type="entry name" value="alr"/>
    <property type="match status" value="1"/>
</dbReference>
<dbReference type="GO" id="GO:0005829">
    <property type="term" value="C:cytosol"/>
    <property type="evidence" value="ECO:0007669"/>
    <property type="project" value="TreeGrafter"/>
</dbReference>
<dbReference type="OrthoDB" id="9813814at2"/>
<dbReference type="SUPFAM" id="SSF51419">
    <property type="entry name" value="PLP-binding barrel"/>
    <property type="match status" value="1"/>
</dbReference>
<feature type="active site" description="Proton acceptor; specific for L-alanine" evidence="4">
    <location>
        <position position="277"/>
    </location>
</feature>
<organism evidence="8 9">
    <name type="scientific">Dietzia timorensis</name>
    <dbReference type="NCBI Taxonomy" id="499555"/>
    <lineage>
        <taxon>Bacteria</taxon>
        <taxon>Bacillati</taxon>
        <taxon>Actinomycetota</taxon>
        <taxon>Actinomycetes</taxon>
        <taxon>Mycobacteriales</taxon>
        <taxon>Dietziaceae</taxon>
        <taxon>Dietzia</taxon>
    </lineage>
</organism>
<accession>A0A173LJ88</accession>
<dbReference type="PANTHER" id="PTHR30511">
    <property type="entry name" value="ALANINE RACEMASE"/>
    <property type="match status" value="1"/>
</dbReference>
<evidence type="ECO:0000256" key="6">
    <source>
        <dbReference type="PIRSR" id="PIRSR600821-52"/>
    </source>
</evidence>
<comment type="similarity">
    <text evidence="4">Belongs to the alanine racemase family.</text>
</comment>
<dbReference type="InterPro" id="IPR011079">
    <property type="entry name" value="Ala_racemase_C"/>
</dbReference>
<dbReference type="GO" id="GO:0009252">
    <property type="term" value="P:peptidoglycan biosynthetic process"/>
    <property type="evidence" value="ECO:0007669"/>
    <property type="project" value="TreeGrafter"/>
</dbReference>
<dbReference type="Pfam" id="PF00842">
    <property type="entry name" value="Ala_racemase_C"/>
    <property type="match status" value="1"/>
</dbReference>
<comment type="cofactor">
    <cofactor evidence="1 4 5">
        <name>pyridoxal 5'-phosphate</name>
        <dbReference type="ChEBI" id="CHEBI:597326"/>
    </cofactor>
</comment>
<dbReference type="RefSeq" id="WP_067475187.1">
    <property type="nucleotide sequence ID" value="NZ_CP015961.1"/>
</dbReference>
<dbReference type="UniPathway" id="UPA00042">
    <property type="reaction ID" value="UER00497"/>
</dbReference>
<dbReference type="EMBL" id="CP015961">
    <property type="protein sequence ID" value="ANI91694.1"/>
    <property type="molecule type" value="Genomic_DNA"/>
</dbReference>
<dbReference type="Gene3D" id="2.40.37.10">
    <property type="entry name" value="Lyase, Ornithine Decarboxylase, Chain A, domain 1"/>
    <property type="match status" value="1"/>
</dbReference>
<keyword evidence="9" id="KW-1185">Reference proteome</keyword>
<dbReference type="InterPro" id="IPR009006">
    <property type="entry name" value="Ala_racemase/Decarboxylase_C"/>
</dbReference>
<evidence type="ECO:0000256" key="3">
    <source>
        <dbReference type="ARBA" id="ARBA00023235"/>
    </source>
</evidence>
<reference evidence="8 9" key="1">
    <citation type="submission" date="2016-06" db="EMBL/GenBank/DDBJ databases">
        <title>Complete genome sequence of a saline-alkali tolerant type strain Dietzia timorensis ID05-A0528T.</title>
        <authorList>
            <person name="Wu X."/>
        </authorList>
    </citation>
    <scope>NUCLEOTIDE SEQUENCE [LARGE SCALE GENOMIC DNA]</scope>
    <source>
        <strain evidence="8 9">ID05-A0528</strain>
    </source>
</reference>
<dbReference type="EC" id="5.1.1.1" evidence="4"/>
<dbReference type="GO" id="GO:0030632">
    <property type="term" value="P:D-alanine biosynthetic process"/>
    <property type="evidence" value="ECO:0007669"/>
    <property type="project" value="UniProtKB-UniRule"/>
</dbReference>
<dbReference type="InterPro" id="IPR000821">
    <property type="entry name" value="Ala_racemase"/>
</dbReference>
<dbReference type="STRING" id="499555.BJL86_0901"/>
<keyword evidence="2 4" id="KW-0663">Pyridoxal phosphate</keyword>
<comment type="pathway">
    <text evidence="4">Amino-acid biosynthesis; D-alanine biosynthesis; D-alanine from L-alanine: step 1/1.</text>
</comment>
<dbReference type="PRINTS" id="PR00992">
    <property type="entry name" value="ALARACEMASE"/>
</dbReference>
<feature type="domain" description="Alanine racemase C-terminal" evidence="7">
    <location>
        <begin position="256"/>
        <end position="391"/>
    </location>
</feature>
<evidence type="ECO:0000256" key="2">
    <source>
        <dbReference type="ARBA" id="ARBA00022898"/>
    </source>
</evidence>
<evidence type="ECO:0000256" key="4">
    <source>
        <dbReference type="HAMAP-Rule" id="MF_01201"/>
    </source>
</evidence>
<feature type="binding site" evidence="4 6">
    <location>
        <position position="147"/>
    </location>
    <ligand>
        <name>substrate</name>
    </ligand>
</feature>
<proteinExistence type="inferred from homology"/>
<dbReference type="InterPro" id="IPR020622">
    <property type="entry name" value="Ala_racemase_pyridoxalP-BS"/>
</dbReference>